<keyword evidence="1" id="KW-1133">Transmembrane helix</keyword>
<comment type="caution">
    <text evidence="3">The sequence shown here is derived from an EMBL/GenBank/DDBJ whole genome shotgun (WGS) entry which is preliminary data.</text>
</comment>
<dbReference type="InterPro" id="IPR050039">
    <property type="entry name" value="MAB_1171c-like"/>
</dbReference>
<sequence length="374" mass="40350">MRDLRRDPANPALIALTLARLFPALSFTFATPALYLAFDRVTGVANLASLMVYLLIVANSVTAQVLLLLWSRPAGTARAAARRRLAGFGVVMAAMVALFLAASHPGEHAIDFDVTFARQWSTATFLVVYLAAFAVGLALSARMTWRFSRVVPQRWLRRGLVLNAVGAGLGLGYAAGKMVSIVARWLGSDALDVVNILWAPVVACVGAILIAVSSSLPAWAPDAEAAVVRWRRYRRLEPLWRAVRDAKPAVVLDPRAGRLDRWDPRRLDERLYRRVIEIRDGLLAARPGFSEPAAARARARAAAAGLPPEEQDAIAEAARIAPALHPGPQWTPEPGGADTPVLAPPGPPVADDADAEAEWLCRVAYALDRSPYVG</sequence>
<evidence type="ECO:0000313" key="4">
    <source>
        <dbReference type="Proteomes" id="UP001501444"/>
    </source>
</evidence>
<evidence type="ECO:0000313" key="3">
    <source>
        <dbReference type="EMBL" id="GAA2385685.1"/>
    </source>
</evidence>
<feature type="transmembrane region" description="Helical" evidence="1">
    <location>
        <begin position="50"/>
        <end position="71"/>
    </location>
</feature>
<name>A0ABN3HQ89_9ACTN</name>
<keyword evidence="4" id="KW-1185">Reference proteome</keyword>
<feature type="transmembrane region" description="Helical" evidence="1">
    <location>
        <begin position="122"/>
        <end position="139"/>
    </location>
</feature>
<protein>
    <recommendedName>
        <fullName evidence="2">DUF6545 domain-containing protein</fullName>
    </recommendedName>
</protein>
<dbReference type="Pfam" id="PF20182">
    <property type="entry name" value="DUF6545"/>
    <property type="match status" value="1"/>
</dbReference>
<proteinExistence type="predicted"/>
<feature type="transmembrane region" description="Helical" evidence="1">
    <location>
        <begin position="12"/>
        <end position="38"/>
    </location>
</feature>
<dbReference type="InterPro" id="IPR046675">
    <property type="entry name" value="DUF6545"/>
</dbReference>
<evidence type="ECO:0000259" key="2">
    <source>
        <dbReference type="Pfam" id="PF20182"/>
    </source>
</evidence>
<dbReference type="Proteomes" id="UP001501444">
    <property type="component" value="Unassembled WGS sequence"/>
</dbReference>
<dbReference type="EMBL" id="BAAARV010000099">
    <property type="protein sequence ID" value="GAA2385685.1"/>
    <property type="molecule type" value="Genomic_DNA"/>
</dbReference>
<feature type="transmembrane region" description="Helical" evidence="1">
    <location>
        <begin position="83"/>
        <end position="102"/>
    </location>
</feature>
<keyword evidence="1" id="KW-0812">Transmembrane</keyword>
<feature type="transmembrane region" description="Helical" evidence="1">
    <location>
        <begin position="196"/>
        <end position="220"/>
    </location>
</feature>
<feature type="transmembrane region" description="Helical" evidence="1">
    <location>
        <begin position="160"/>
        <end position="176"/>
    </location>
</feature>
<keyword evidence="1" id="KW-0472">Membrane</keyword>
<dbReference type="NCBIfam" id="NF042915">
    <property type="entry name" value="MAB_1171c_fam"/>
    <property type="match status" value="1"/>
</dbReference>
<feature type="domain" description="DUF6545" evidence="2">
    <location>
        <begin position="229"/>
        <end position="367"/>
    </location>
</feature>
<accession>A0ABN3HQ89</accession>
<organism evidence="3 4">
    <name type="scientific">Dactylosporangium salmoneum</name>
    <dbReference type="NCBI Taxonomy" id="53361"/>
    <lineage>
        <taxon>Bacteria</taxon>
        <taxon>Bacillati</taxon>
        <taxon>Actinomycetota</taxon>
        <taxon>Actinomycetes</taxon>
        <taxon>Micromonosporales</taxon>
        <taxon>Micromonosporaceae</taxon>
        <taxon>Dactylosporangium</taxon>
    </lineage>
</organism>
<gene>
    <name evidence="3" type="ORF">GCM10010170_095680</name>
</gene>
<reference evidence="3 4" key="1">
    <citation type="journal article" date="2019" name="Int. J. Syst. Evol. Microbiol.">
        <title>The Global Catalogue of Microorganisms (GCM) 10K type strain sequencing project: providing services to taxonomists for standard genome sequencing and annotation.</title>
        <authorList>
            <consortium name="The Broad Institute Genomics Platform"/>
            <consortium name="The Broad Institute Genome Sequencing Center for Infectious Disease"/>
            <person name="Wu L."/>
            <person name="Ma J."/>
        </authorList>
    </citation>
    <scope>NUCLEOTIDE SEQUENCE [LARGE SCALE GENOMIC DNA]</scope>
    <source>
        <strain evidence="3 4">JCM 3272</strain>
    </source>
</reference>
<evidence type="ECO:0000256" key="1">
    <source>
        <dbReference type="SAM" id="Phobius"/>
    </source>
</evidence>